<keyword evidence="1" id="KW-0489">Methyltransferase</keyword>
<keyword evidence="2" id="KW-1185">Reference proteome</keyword>
<name>A0ABS4XW78_9ACTN</name>
<evidence type="ECO:0000313" key="1">
    <source>
        <dbReference type="EMBL" id="MBP2400769.1"/>
    </source>
</evidence>
<proteinExistence type="predicted"/>
<accession>A0ABS4XW78</accession>
<dbReference type="SUPFAM" id="SSF53335">
    <property type="entry name" value="S-adenosyl-L-methionine-dependent methyltransferases"/>
    <property type="match status" value="1"/>
</dbReference>
<reference evidence="1 2" key="1">
    <citation type="submission" date="2021-03" db="EMBL/GenBank/DDBJ databases">
        <title>Sequencing the genomes of 1000 actinobacteria strains.</title>
        <authorList>
            <person name="Klenk H.-P."/>
        </authorList>
    </citation>
    <scope>NUCLEOTIDE SEQUENCE [LARGE SCALE GENOMIC DNA]</scope>
    <source>
        <strain evidence="1 2">DSM 41480</strain>
    </source>
</reference>
<dbReference type="InterPro" id="IPR050447">
    <property type="entry name" value="Erg6_SMT_methyltransf"/>
</dbReference>
<protein>
    <submittedName>
        <fullName evidence="1">Geranyl diphosphate 2-C-methyltransferase</fullName>
        <ecNumber evidence="1">2.1.1.255</ecNumber>
    </submittedName>
</protein>
<dbReference type="EMBL" id="JAGIOH010000001">
    <property type="protein sequence ID" value="MBP2400769.1"/>
    <property type="molecule type" value="Genomic_DNA"/>
</dbReference>
<dbReference type="Gene3D" id="3.40.50.150">
    <property type="entry name" value="Vaccinia Virus protein VP39"/>
    <property type="match status" value="1"/>
</dbReference>
<organism evidence="1 2">
    <name type="scientific">Streptomyces syringium</name>
    <dbReference type="NCBI Taxonomy" id="76729"/>
    <lineage>
        <taxon>Bacteria</taxon>
        <taxon>Bacillati</taxon>
        <taxon>Actinomycetota</taxon>
        <taxon>Actinomycetes</taxon>
        <taxon>Kitasatosporales</taxon>
        <taxon>Streptomycetaceae</taxon>
        <taxon>Streptomyces</taxon>
    </lineage>
</organism>
<dbReference type="InterPro" id="IPR029063">
    <property type="entry name" value="SAM-dependent_MTases_sf"/>
</dbReference>
<sequence length="316" mass="35453">MNEHALAWQVIPRRETDFIPCDLDWQGALAMTSAPHPAMPAQSAYQKSIARYWDHENNDINVKLGEIDGLHHHHYGIGSAHFAVLEEPEDVREEKINAELHRLEQAQAELLAKHLGPVNPSDRLFDAGCGHGGGSLIAFDRFGCHVDGVTLSQAQKKRATQYAESRGAADKVTFRVANMLDTRLDTGAYSASWNNESDMYVNLDDLFAEHTRLLRPGGRYVAITGLINDVHGMASRSVSRINWHYECDIHRRAEFFKALARNRLAVATVIDLTHATIPYWSLRRQSPHLATGIEGDFLSAYHDGSFQYMLIAADRI</sequence>
<evidence type="ECO:0000313" key="2">
    <source>
        <dbReference type="Proteomes" id="UP001519291"/>
    </source>
</evidence>
<dbReference type="EC" id="2.1.1.255" evidence="1"/>
<dbReference type="PANTHER" id="PTHR44068:SF11">
    <property type="entry name" value="GERANYL DIPHOSPHATE 2-C-METHYLTRANSFERASE"/>
    <property type="match status" value="1"/>
</dbReference>
<comment type="caution">
    <text evidence="1">The sequence shown here is derived from an EMBL/GenBank/DDBJ whole genome shotgun (WGS) entry which is preliminary data.</text>
</comment>
<keyword evidence="1" id="KW-0808">Transferase</keyword>
<dbReference type="NCBIfam" id="NF041943">
    <property type="entry name" value="GPPMT_Stmyces"/>
    <property type="match status" value="1"/>
</dbReference>
<dbReference type="Proteomes" id="UP001519291">
    <property type="component" value="Unassembled WGS sequence"/>
</dbReference>
<dbReference type="GO" id="GO:0008168">
    <property type="term" value="F:methyltransferase activity"/>
    <property type="evidence" value="ECO:0007669"/>
    <property type="project" value="UniProtKB-KW"/>
</dbReference>
<dbReference type="Pfam" id="PF02353">
    <property type="entry name" value="CMAS"/>
    <property type="match status" value="1"/>
</dbReference>
<dbReference type="InterPro" id="IPR049645">
    <property type="entry name" value="GPPMT_Stmyces"/>
</dbReference>
<dbReference type="PANTHER" id="PTHR44068">
    <property type="entry name" value="ZGC:194242"/>
    <property type="match status" value="1"/>
</dbReference>
<dbReference type="CDD" id="cd02440">
    <property type="entry name" value="AdoMet_MTases"/>
    <property type="match status" value="1"/>
</dbReference>
<gene>
    <name evidence="1" type="ORF">JO379_000238</name>
</gene>
<dbReference type="GO" id="GO:0032259">
    <property type="term" value="P:methylation"/>
    <property type="evidence" value="ECO:0007669"/>
    <property type="project" value="UniProtKB-KW"/>
</dbReference>